<dbReference type="GO" id="GO:0005634">
    <property type="term" value="C:nucleus"/>
    <property type="evidence" value="ECO:0007669"/>
    <property type="project" value="TreeGrafter"/>
</dbReference>
<dbReference type="InterPro" id="IPR004875">
    <property type="entry name" value="DDE_SF_endonuclease_dom"/>
</dbReference>
<sequence length="561" mass="63447">MRCADIYFGLPPKEVRKLSYELTLKYNLKRPSSWDENRMAGEDWFSAFMRRNTELSLRAAQATSLSRATSFNRTNVDAFYDNLQKVMDRDSFEPQDIYNMDETGVTTVQRPDRVVARRGIRQVGSVTSAERGTLVTIAFAANAIGNVIPPLFVFPRVRYQDHFIRDGPLSAVGTANPSGWMQDEGFMLFLKQFQKHTNCSVNHKVLLVLDNHSSHVHINALDFCKENGIVCLSFPPHCSHKLQPLDRSVYGPFKKAVNSQCDAWMRNHPGKTMSIYDIPGVVARAMPLALTPGNIQAGFKKTGIYPYNRDIFNDLDFAPAYVTDRPTPNEAKPQDDSNLPETNNNSTSIEKPNSNYDSQHTPNASDVEENSNEAILAEESVQESTTFQFLQPSLPAPINPTPHDNSITNSRTNSPKLSTSDEVFTPHIVKPYPKAPPRQTENKGRKKRKSTIYTDTPEKEAIQKEAEERERKKRAKEMKVNRSLKSKCSKPKGIKKMKTTKKPKVSSDEDEEEYYCLVCMESYGTSRPGEDWLQCTGCKMWAHEACTAGDPFYLCHNCESD</sequence>
<organism evidence="3 4">
    <name type="scientific">Photinus pyralis</name>
    <name type="common">Common eastern firefly</name>
    <name type="synonym">Lampyris pyralis</name>
    <dbReference type="NCBI Taxonomy" id="7054"/>
    <lineage>
        <taxon>Eukaryota</taxon>
        <taxon>Metazoa</taxon>
        <taxon>Ecdysozoa</taxon>
        <taxon>Arthropoda</taxon>
        <taxon>Hexapoda</taxon>
        <taxon>Insecta</taxon>
        <taxon>Pterygota</taxon>
        <taxon>Neoptera</taxon>
        <taxon>Endopterygota</taxon>
        <taxon>Coleoptera</taxon>
        <taxon>Polyphaga</taxon>
        <taxon>Elateriformia</taxon>
        <taxon>Elateroidea</taxon>
        <taxon>Lampyridae</taxon>
        <taxon>Lampyrinae</taxon>
        <taxon>Photinus</taxon>
    </lineage>
</organism>
<feature type="region of interest" description="Disordered" evidence="1">
    <location>
        <begin position="392"/>
        <end position="505"/>
    </location>
</feature>
<gene>
    <name evidence="3" type="ORF">PPYR_00117</name>
</gene>
<proteinExistence type="predicted"/>
<dbReference type="InterPro" id="IPR013083">
    <property type="entry name" value="Znf_RING/FYVE/PHD"/>
</dbReference>
<evidence type="ECO:0000256" key="1">
    <source>
        <dbReference type="SAM" id="MobiDB-lite"/>
    </source>
</evidence>
<feature type="region of interest" description="Disordered" evidence="1">
    <location>
        <begin position="322"/>
        <end position="370"/>
    </location>
</feature>
<feature type="domain" description="DDE-1" evidence="2">
    <location>
        <begin position="138"/>
        <end position="297"/>
    </location>
</feature>
<evidence type="ECO:0000313" key="4">
    <source>
        <dbReference type="Proteomes" id="UP000327044"/>
    </source>
</evidence>
<feature type="compositionally biased region" description="Polar residues" evidence="1">
    <location>
        <begin position="402"/>
        <end position="422"/>
    </location>
</feature>
<feature type="compositionally biased region" description="Basic residues" evidence="1">
    <location>
        <begin position="471"/>
        <end position="504"/>
    </location>
</feature>
<dbReference type="PANTHER" id="PTHR19303:SF71">
    <property type="entry name" value="ZINC FINGER PHD-TYPE DOMAIN-CONTAINING PROTEIN"/>
    <property type="match status" value="1"/>
</dbReference>
<dbReference type="EMBL" id="VVIM01000001">
    <property type="protein sequence ID" value="KAB0803147.1"/>
    <property type="molecule type" value="Genomic_DNA"/>
</dbReference>
<dbReference type="Gene3D" id="3.30.420.10">
    <property type="entry name" value="Ribonuclease H-like superfamily/Ribonuclease H"/>
    <property type="match status" value="1"/>
</dbReference>
<dbReference type="PANTHER" id="PTHR19303">
    <property type="entry name" value="TRANSPOSON"/>
    <property type="match status" value="1"/>
</dbReference>
<dbReference type="CDD" id="cd15517">
    <property type="entry name" value="PHD_TCF19_like"/>
    <property type="match status" value="1"/>
</dbReference>
<dbReference type="InterPro" id="IPR050863">
    <property type="entry name" value="CenT-Element_Derived"/>
</dbReference>
<feature type="compositionally biased region" description="Basic and acidic residues" evidence="1">
    <location>
        <begin position="456"/>
        <end position="470"/>
    </location>
</feature>
<dbReference type="GO" id="GO:0003677">
    <property type="term" value="F:DNA binding"/>
    <property type="evidence" value="ECO:0007669"/>
    <property type="project" value="TreeGrafter"/>
</dbReference>
<name>A0A5N4B0M4_PHOPY</name>
<feature type="compositionally biased region" description="Polar residues" evidence="1">
    <location>
        <begin position="336"/>
        <end position="364"/>
    </location>
</feature>
<comment type="caution">
    <text evidence="3">The sequence shown here is derived from an EMBL/GenBank/DDBJ whole genome shotgun (WGS) entry which is preliminary data.</text>
</comment>
<protein>
    <recommendedName>
        <fullName evidence="2">DDE-1 domain-containing protein</fullName>
    </recommendedName>
</protein>
<keyword evidence="4" id="KW-1185">Reference proteome</keyword>
<reference evidence="3 4" key="1">
    <citation type="journal article" date="2018" name="Elife">
        <title>Firefly genomes illuminate parallel origins of bioluminescence in beetles.</title>
        <authorList>
            <person name="Fallon T.R."/>
            <person name="Lower S.E."/>
            <person name="Chang C.H."/>
            <person name="Bessho-Uehara M."/>
            <person name="Martin G.J."/>
            <person name="Bewick A.J."/>
            <person name="Behringer M."/>
            <person name="Debat H.J."/>
            <person name="Wong I."/>
            <person name="Day J.C."/>
            <person name="Suvorov A."/>
            <person name="Silva C.J."/>
            <person name="Stanger-Hall K.F."/>
            <person name="Hall D.W."/>
            <person name="Schmitz R.J."/>
            <person name="Nelson D.R."/>
            <person name="Lewis S.M."/>
            <person name="Shigenobu S."/>
            <person name="Bybee S.M."/>
            <person name="Larracuente A.M."/>
            <person name="Oba Y."/>
            <person name="Weng J.K."/>
        </authorList>
    </citation>
    <scope>NUCLEOTIDE SEQUENCE [LARGE SCALE GENOMIC DNA]</scope>
    <source>
        <strain evidence="3">1611_PpyrPB1</strain>
        <tissue evidence="3">Whole body</tissue>
    </source>
</reference>
<dbReference type="SUPFAM" id="SSF57903">
    <property type="entry name" value="FYVE/PHD zinc finger"/>
    <property type="match status" value="1"/>
</dbReference>
<dbReference type="AlphaFoldDB" id="A0A5N4B0M4"/>
<accession>A0A5N4B0M4</accession>
<dbReference type="InterPro" id="IPR011011">
    <property type="entry name" value="Znf_FYVE_PHD"/>
</dbReference>
<dbReference type="InParanoid" id="A0A5N4B0M4"/>
<dbReference type="Pfam" id="PF03184">
    <property type="entry name" value="DDE_1"/>
    <property type="match status" value="1"/>
</dbReference>
<dbReference type="Proteomes" id="UP000327044">
    <property type="component" value="Unassembled WGS sequence"/>
</dbReference>
<dbReference type="InterPro" id="IPR036397">
    <property type="entry name" value="RNaseH_sf"/>
</dbReference>
<evidence type="ECO:0000259" key="2">
    <source>
        <dbReference type="Pfam" id="PF03184"/>
    </source>
</evidence>
<evidence type="ECO:0000313" key="3">
    <source>
        <dbReference type="EMBL" id="KAB0803147.1"/>
    </source>
</evidence>
<dbReference type="Gene3D" id="3.30.40.10">
    <property type="entry name" value="Zinc/RING finger domain, C3HC4 (zinc finger)"/>
    <property type="match status" value="1"/>
</dbReference>